<protein>
    <submittedName>
        <fullName evidence="2">Uncharacterized protein</fullName>
    </submittedName>
</protein>
<organism evidence="2">
    <name type="scientific">uncultured Caudovirales phage</name>
    <dbReference type="NCBI Taxonomy" id="2100421"/>
    <lineage>
        <taxon>Viruses</taxon>
        <taxon>Duplodnaviria</taxon>
        <taxon>Heunggongvirae</taxon>
        <taxon>Uroviricota</taxon>
        <taxon>Caudoviricetes</taxon>
        <taxon>Peduoviridae</taxon>
        <taxon>Maltschvirus</taxon>
        <taxon>Maltschvirus maltsch</taxon>
    </lineage>
</organism>
<name>A0A6J5MJR1_9CAUD</name>
<gene>
    <name evidence="2" type="ORF">UFOVP513_32</name>
</gene>
<proteinExistence type="predicted"/>
<dbReference type="EMBL" id="LR796476">
    <property type="protein sequence ID" value="CAB4147415.1"/>
    <property type="molecule type" value="Genomic_DNA"/>
</dbReference>
<keyword evidence="1" id="KW-0812">Transmembrane</keyword>
<keyword evidence="1" id="KW-1133">Transmembrane helix</keyword>
<evidence type="ECO:0000256" key="1">
    <source>
        <dbReference type="SAM" id="Phobius"/>
    </source>
</evidence>
<evidence type="ECO:0000313" key="2">
    <source>
        <dbReference type="EMBL" id="CAB4147415.1"/>
    </source>
</evidence>
<keyword evidence="1" id="KW-0472">Membrane</keyword>
<sequence>MLLYARRRVVMTTITEVDNKVENHIDLCALRYEGIEKEMRGANARLKRIETLFITGFGAIFMVLLALVLKGH</sequence>
<reference evidence="2" key="1">
    <citation type="submission" date="2020-04" db="EMBL/GenBank/DDBJ databases">
        <authorList>
            <person name="Chiriac C."/>
            <person name="Salcher M."/>
            <person name="Ghai R."/>
            <person name="Kavagutti S V."/>
        </authorList>
    </citation>
    <scope>NUCLEOTIDE SEQUENCE</scope>
</reference>
<feature type="transmembrane region" description="Helical" evidence="1">
    <location>
        <begin position="49"/>
        <end position="69"/>
    </location>
</feature>
<accession>A0A6J5MJR1</accession>